<accession>A0A560CSF4</accession>
<dbReference type="EMBL" id="VITH01000001">
    <property type="protein sequence ID" value="TWA87783.1"/>
    <property type="molecule type" value="Genomic_DNA"/>
</dbReference>
<proteinExistence type="predicted"/>
<name>A0A560CSF4_AZOBR</name>
<organism evidence="2 3">
    <name type="scientific">Azospirillum brasilense</name>
    <dbReference type="NCBI Taxonomy" id="192"/>
    <lineage>
        <taxon>Bacteria</taxon>
        <taxon>Pseudomonadati</taxon>
        <taxon>Pseudomonadota</taxon>
        <taxon>Alphaproteobacteria</taxon>
        <taxon>Rhodospirillales</taxon>
        <taxon>Azospirillaceae</taxon>
        <taxon>Azospirillum</taxon>
    </lineage>
</organism>
<feature type="region of interest" description="Disordered" evidence="1">
    <location>
        <begin position="1"/>
        <end position="24"/>
    </location>
</feature>
<dbReference type="Proteomes" id="UP000318529">
    <property type="component" value="Unassembled WGS sequence"/>
</dbReference>
<evidence type="ECO:0000313" key="2">
    <source>
        <dbReference type="EMBL" id="TWA87783.1"/>
    </source>
</evidence>
<reference evidence="2 3" key="1">
    <citation type="submission" date="2019-06" db="EMBL/GenBank/DDBJ databases">
        <title>Genomic Encyclopedia of Type Strains, Phase IV (KMG-V): Genome sequencing to study the core and pangenomes of soil and plant-associated prokaryotes.</title>
        <authorList>
            <person name="Whitman W."/>
        </authorList>
    </citation>
    <scope>NUCLEOTIDE SEQUENCE [LARGE SCALE GENOMIC DNA]</scope>
    <source>
        <strain evidence="2 3">BR 11650</strain>
    </source>
</reference>
<evidence type="ECO:0000256" key="1">
    <source>
        <dbReference type="SAM" id="MobiDB-lite"/>
    </source>
</evidence>
<comment type="caution">
    <text evidence="2">The sequence shown here is derived from an EMBL/GenBank/DDBJ whole genome shotgun (WGS) entry which is preliminary data.</text>
</comment>
<sequence length="77" mass="8445">MEIDVSGDADVPLGLSQPPRSNQDRLTVRVEPIKVQSEDETSFKVFVTVKGTEGAHDIDMHRTYNINSISALLDSSS</sequence>
<dbReference type="AlphaFoldDB" id="A0A560CSF4"/>
<protein>
    <submittedName>
        <fullName evidence="2">Uncharacterized protein</fullName>
    </submittedName>
</protein>
<gene>
    <name evidence="2" type="ORF">FBZ83_101649</name>
</gene>
<dbReference type="RefSeq" id="WP_145681035.1">
    <property type="nucleotide sequence ID" value="NZ_VITH01000001.1"/>
</dbReference>
<evidence type="ECO:0000313" key="3">
    <source>
        <dbReference type="Proteomes" id="UP000318529"/>
    </source>
</evidence>